<dbReference type="PROSITE" id="PS51462">
    <property type="entry name" value="NUDIX"/>
    <property type="match status" value="1"/>
</dbReference>
<evidence type="ECO:0000313" key="2">
    <source>
        <dbReference type="EnsemblMetazoa" id="XP_014248972.1"/>
    </source>
</evidence>
<name>A0A8I6RS29_CIMLE</name>
<proteinExistence type="predicted"/>
<dbReference type="Gene3D" id="3.90.79.10">
    <property type="entry name" value="Nucleoside Triphosphate Pyrophosphohydrolase"/>
    <property type="match status" value="1"/>
</dbReference>
<evidence type="ECO:0000313" key="3">
    <source>
        <dbReference type="Proteomes" id="UP000494040"/>
    </source>
</evidence>
<dbReference type="PANTHER" id="PTHR13030:SF8">
    <property type="entry name" value="ADP-RIBOSE PYROPHOSPHATASE, MITOCHONDRIAL"/>
    <property type="match status" value="1"/>
</dbReference>
<dbReference type="CDD" id="cd03670">
    <property type="entry name" value="NUDIX_ADPRase_Nudt9"/>
    <property type="match status" value="1"/>
</dbReference>
<keyword evidence="3" id="KW-1185">Reference proteome</keyword>
<evidence type="ECO:0000259" key="1">
    <source>
        <dbReference type="PROSITE" id="PS51462"/>
    </source>
</evidence>
<dbReference type="OMA" id="VQVYQGY"/>
<organism evidence="2 3">
    <name type="scientific">Cimex lectularius</name>
    <name type="common">Bed bug</name>
    <name type="synonym">Acanthia lectularia</name>
    <dbReference type="NCBI Taxonomy" id="79782"/>
    <lineage>
        <taxon>Eukaryota</taxon>
        <taxon>Metazoa</taxon>
        <taxon>Ecdysozoa</taxon>
        <taxon>Arthropoda</taxon>
        <taxon>Hexapoda</taxon>
        <taxon>Insecta</taxon>
        <taxon>Pterygota</taxon>
        <taxon>Neoptera</taxon>
        <taxon>Paraneoptera</taxon>
        <taxon>Hemiptera</taxon>
        <taxon>Heteroptera</taxon>
        <taxon>Panheteroptera</taxon>
        <taxon>Cimicomorpha</taxon>
        <taxon>Cimicidae</taxon>
        <taxon>Cimex</taxon>
    </lineage>
</organism>
<dbReference type="InterPro" id="IPR000086">
    <property type="entry name" value="NUDIX_hydrolase_dom"/>
</dbReference>
<reference evidence="2" key="1">
    <citation type="submission" date="2022-01" db="UniProtKB">
        <authorList>
            <consortium name="EnsemblMetazoa"/>
        </authorList>
    </citation>
    <scope>IDENTIFICATION</scope>
</reference>
<dbReference type="InterPro" id="IPR039989">
    <property type="entry name" value="NUDT9"/>
</dbReference>
<accession>A0A8I6RS29</accession>
<dbReference type="SUPFAM" id="SSF55811">
    <property type="entry name" value="Nudix"/>
    <property type="match status" value="1"/>
</dbReference>
<dbReference type="AlphaFoldDB" id="A0A8I6RS29"/>
<dbReference type="InterPro" id="IPR015797">
    <property type="entry name" value="NUDIX_hydrolase-like_dom_sf"/>
</dbReference>
<dbReference type="GeneID" id="106666352"/>
<dbReference type="RefSeq" id="XP_014248972.1">
    <property type="nucleotide sequence ID" value="XM_014393486.2"/>
</dbReference>
<feature type="domain" description="Nudix hydrolase" evidence="1">
    <location>
        <begin position="131"/>
        <end position="286"/>
    </location>
</feature>
<dbReference type="FunFam" id="3.90.79.10:FF:000021">
    <property type="entry name" value="ADP-ribose pyrophosphatase, mitochondrial isoform X1"/>
    <property type="match status" value="1"/>
</dbReference>
<dbReference type="PANTHER" id="PTHR13030">
    <property type="entry name" value="NUDIX HYDROLASE"/>
    <property type="match status" value="1"/>
</dbReference>
<dbReference type="Proteomes" id="UP000494040">
    <property type="component" value="Unassembled WGS sequence"/>
</dbReference>
<dbReference type="Pfam" id="PF25969">
    <property type="entry name" value="NUDT9_N"/>
    <property type="match status" value="1"/>
</dbReference>
<sequence>MLILKQSISGMCTKVSHFKCRVLEYPKSNVKRVYVPDDKVSWDVSWDDYNPVRYTSSALKNKPWADPDICEENFNPRWNSVDGKVERRSFGGNYKIHNGHPLNPCGRTGLSGRGLLGRWGPNHAADPIVTRWKRENGSISYDKLSGKNIMQFIAIRRGDNNEIAIPGGMVDVGEVVSQTLKREFLEEALNSNMMEDETKLDMQDKLKALFASGVDIYKGYVDDPRNTDNAWMETVAQNFHDEDGSSVSKLNLQAGDDAIGVCWLDISKDLKLYASHSDFIEIVAKRHNAHW</sequence>
<dbReference type="EnsemblMetazoa" id="XM_014393486.2">
    <property type="protein sequence ID" value="XP_014248972.1"/>
    <property type="gene ID" value="LOC106666352"/>
</dbReference>
<protein>
    <recommendedName>
        <fullName evidence="1">Nudix hydrolase domain-containing protein</fullName>
    </recommendedName>
</protein>
<dbReference type="GO" id="GO:0047631">
    <property type="term" value="F:ADP-ribose diphosphatase activity"/>
    <property type="evidence" value="ECO:0007669"/>
    <property type="project" value="InterPro"/>
</dbReference>